<dbReference type="KEGG" id="cyn:Cyan7425_2078"/>
<keyword evidence="1" id="KW-0378">Hydrolase</keyword>
<protein>
    <submittedName>
        <fullName evidence="5">Response regulator receiver modulated serine phosphatase</fullName>
    </submittedName>
</protein>
<dbReference type="GO" id="GO:0016791">
    <property type="term" value="F:phosphatase activity"/>
    <property type="evidence" value="ECO:0007669"/>
    <property type="project" value="TreeGrafter"/>
</dbReference>
<name>B8HU96_CYAP4</name>
<feature type="modified residue" description="4-aspartylphosphate" evidence="2">
    <location>
        <position position="52"/>
    </location>
</feature>
<dbReference type="Pfam" id="PF00072">
    <property type="entry name" value="Response_reg"/>
    <property type="match status" value="1"/>
</dbReference>
<dbReference type="PANTHER" id="PTHR43156:SF2">
    <property type="entry name" value="STAGE II SPORULATION PROTEIN E"/>
    <property type="match status" value="1"/>
</dbReference>
<evidence type="ECO:0000259" key="4">
    <source>
        <dbReference type="PROSITE" id="PS50110"/>
    </source>
</evidence>
<dbReference type="SUPFAM" id="SSF81606">
    <property type="entry name" value="PP2C-like"/>
    <property type="match status" value="1"/>
</dbReference>
<feature type="coiled-coil region" evidence="3">
    <location>
        <begin position="121"/>
        <end position="148"/>
    </location>
</feature>
<dbReference type="EMBL" id="CP001344">
    <property type="protein sequence ID" value="ACL44441.1"/>
    <property type="molecule type" value="Genomic_DNA"/>
</dbReference>
<keyword evidence="2" id="KW-0597">Phosphoprotein</keyword>
<dbReference type="PANTHER" id="PTHR43156">
    <property type="entry name" value="STAGE II SPORULATION PROTEIN E-RELATED"/>
    <property type="match status" value="1"/>
</dbReference>
<dbReference type="Gene3D" id="3.60.40.10">
    <property type="entry name" value="PPM-type phosphatase domain"/>
    <property type="match status" value="1"/>
</dbReference>
<dbReference type="SMART" id="SM00448">
    <property type="entry name" value="REC"/>
    <property type="match status" value="1"/>
</dbReference>
<dbReference type="Gene3D" id="3.40.50.2300">
    <property type="match status" value="1"/>
</dbReference>
<evidence type="ECO:0000256" key="2">
    <source>
        <dbReference type="PROSITE-ProRule" id="PRU00169"/>
    </source>
</evidence>
<keyword evidence="3" id="KW-0175">Coiled coil</keyword>
<reference evidence="5" key="1">
    <citation type="submission" date="2009-01" db="EMBL/GenBank/DDBJ databases">
        <title>Complete sequence of chromosome Cyanothece sp. PCC 7425.</title>
        <authorList>
            <consortium name="US DOE Joint Genome Institute"/>
            <person name="Lucas S."/>
            <person name="Copeland A."/>
            <person name="Lapidus A."/>
            <person name="Glavina del Rio T."/>
            <person name="Dalin E."/>
            <person name="Tice H."/>
            <person name="Bruce D."/>
            <person name="Goodwin L."/>
            <person name="Pitluck S."/>
            <person name="Sims D."/>
            <person name="Meineke L."/>
            <person name="Brettin T."/>
            <person name="Detter J.C."/>
            <person name="Han C."/>
            <person name="Larimer F."/>
            <person name="Land M."/>
            <person name="Hauser L."/>
            <person name="Kyrpides N."/>
            <person name="Ovchinnikova G."/>
            <person name="Liberton M."/>
            <person name="Stoeckel J."/>
            <person name="Banerjee A."/>
            <person name="Singh A."/>
            <person name="Page L."/>
            <person name="Sato H."/>
            <person name="Zhao L."/>
            <person name="Sherman L."/>
            <person name="Pakrasi H."/>
            <person name="Richardson P."/>
        </authorList>
    </citation>
    <scope>NUCLEOTIDE SEQUENCE</scope>
    <source>
        <strain evidence="5">PCC 7425</strain>
    </source>
</reference>
<dbReference type="SUPFAM" id="SSF52172">
    <property type="entry name" value="CheY-like"/>
    <property type="match status" value="1"/>
</dbReference>
<dbReference type="SMART" id="SM00331">
    <property type="entry name" value="PP2C_SIG"/>
    <property type="match status" value="1"/>
</dbReference>
<dbReference type="HOGENOM" id="CLU_000445_43_7_3"/>
<evidence type="ECO:0000256" key="3">
    <source>
        <dbReference type="SAM" id="Coils"/>
    </source>
</evidence>
<dbReference type="InterPro" id="IPR001932">
    <property type="entry name" value="PPM-type_phosphatase-like_dom"/>
</dbReference>
<dbReference type="InterPro" id="IPR011006">
    <property type="entry name" value="CheY-like_superfamily"/>
</dbReference>
<dbReference type="PROSITE" id="PS50110">
    <property type="entry name" value="RESPONSE_REGULATORY"/>
    <property type="match status" value="1"/>
</dbReference>
<dbReference type="Pfam" id="PF07228">
    <property type="entry name" value="SpoIIE"/>
    <property type="match status" value="1"/>
</dbReference>
<proteinExistence type="predicted"/>
<feature type="domain" description="Response regulatory" evidence="4">
    <location>
        <begin position="3"/>
        <end position="119"/>
    </location>
</feature>
<dbReference type="InterPro" id="IPR001789">
    <property type="entry name" value="Sig_transdc_resp-reg_receiver"/>
</dbReference>
<dbReference type="GO" id="GO:0000160">
    <property type="term" value="P:phosphorelay signal transduction system"/>
    <property type="evidence" value="ECO:0007669"/>
    <property type="project" value="InterPro"/>
</dbReference>
<evidence type="ECO:0000256" key="1">
    <source>
        <dbReference type="ARBA" id="ARBA00022801"/>
    </source>
</evidence>
<dbReference type="InterPro" id="IPR036457">
    <property type="entry name" value="PPM-type-like_dom_sf"/>
</dbReference>
<evidence type="ECO:0000313" key="5">
    <source>
        <dbReference type="EMBL" id="ACL44441.1"/>
    </source>
</evidence>
<sequence>MFRILVIDDDPTTRLLLSRKLNQQGYGVEVARDGVEGLEQAAKFLPHLVICDWMMPMIDGLEVCRRLKADPRFATTFFVLLTAKDDIADRIQGLDAGADEFLSKPLEMDELRARVQAGLRLHQLSQDLQQQKQKLEAELAEAANYLRSLLPPPLSYPLQIDARFLPSRELGGDCFDYFWLDENHLVVYVLDVAGHGLGAALPSVSVLNLLRSRSTMGATYHHPATILQILNQTFPMSNDSQKYFTLWYGVYSRRTGQLTYASAGHPPAILLSGGGDTPVKYQKLKTPGLPIGLFPHSNFQSGVCTVEPGSTLFIFTDGVYEITLADGEVWDVDAFVQLLVNDRQQQSKGLDAIIAQIQALNSTGSFEDDCSLLKIGFAV</sequence>
<dbReference type="InterPro" id="IPR052016">
    <property type="entry name" value="Bact_Sigma-Reg"/>
</dbReference>
<dbReference type="eggNOG" id="COG0745">
    <property type="taxonomic scope" value="Bacteria"/>
</dbReference>
<dbReference type="eggNOG" id="COG2208">
    <property type="taxonomic scope" value="Bacteria"/>
</dbReference>
<gene>
    <name evidence="5" type="ordered locus">Cyan7425_2078</name>
</gene>
<dbReference type="OrthoDB" id="9763484at2"/>
<accession>B8HU96</accession>
<dbReference type="STRING" id="395961.Cyan7425_2078"/>
<organism evidence="5">
    <name type="scientific">Cyanothece sp. (strain PCC 7425 / ATCC 29141)</name>
    <dbReference type="NCBI Taxonomy" id="395961"/>
    <lineage>
        <taxon>Bacteria</taxon>
        <taxon>Bacillati</taxon>
        <taxon>Cyanobacteriota</taxon>
        <taxon>Cyanophyceae</taxon>
        <taxon>Gomontiellales</taxon>
        <taxon>Cyanothecaceae</taxon>
        <taxon>Cyanothece</taxon>
    </lineage>
</organism>
<dbReference type="AlphaFoldDB" id="B8HU96"/>